<dbReference type="AlphaFoldDB" id="A0A9W8QHV6"/>
<gene>
    <name evidence="3" type="ORF">LMH87_000951</name>
</gene>
<organism evidence="3 4">
    <name type="scientific">Akanthomyces muscarius</name>
    <name type="common">Entomopathogenic fungus</name>
    <name type="synonym">Lecanicillium muscarium</name>
    <dbReference type="NCBI Taxonomy" id="2231603"/>
    <lineage>
        <taxon>Eukaryota</taxon>
        <taxon>Fungi</taxon>
        <taxon>Dikarya</taxon>
        <taxon>Ascomycota</taxon>
        <taxon>Pezizomycotina</taxon>
        <taxon>Sordariomycetes</taxon>
        <taxon>Hypocreomycetidae</taxon>
        <taxon>Hypocreales</taxon>
        <taxon>Cordycipitaceae</taxon>
        <taxon>Akanthomyces</taxon>
    </lineage>
</organism>
<keyword evidence="1" id="KW-0812">Transmembrane</keyword>
<protein>
    <submittedName>
        <fullName evidence="3">Uncharacterized protein</fullName>
    </submittedName>
</protein>
<evidence type="ECO:0000313" key="4">
    <source>
        <dbReference type="Proteomes" id="UP001144673"/>
    </source>
</evidence>
<evidence type="ECO:0000256" key="2">
    <source>
        <dbReference type="SAM" id="SignalP"/>
    </source>
</evidence>
<dbReference type="RefSeq" id="XP_056055841.1">
    <property type="nucleotide sequence ID" value="XM_056198944.1"/>
</dbReference>
<keyword evidence="1" id="KW-1133">Transmembrane helix</keyword>
<feature type="chain" id="PRO_5040918328" evidence="2">
    <location>
        <begin position="20"/>
        <end position="70"/>
    </location>
</feature>
<dbReference type="Proteomes" id="UP001144673">
    <property type="component" value="Chromosome 6"/>
</dbReference>
<name>A0A9W8QHV6_AKAMU</name>
<dbReference type="GeneID" id="80888110"/>
<feature type="transmembrane region" description="Helical" evidence="1">
    <location>
        <begin position="40"/>
        <end position="59"/>
    </location>
</feature>
<keyword evidence="2" id="KW-0732">Signal</keyword>
<proteinExistence type="predicted"/>
<evidence type="ECO:0000256" key="1">
    <source>
        <dbReference type="SAM" id="Phobius"/>
    </source>
</evidence>
<feature type="signal peptide" evidence="2">
    <location>
        <begin position="1"/>
        <end position="19"/>
    </location>
</feature>
<dbReference type="EMBL" id="JAJHUN010000007">
    <property type="protein sequence ID" value="KAJ4155717.1"/>
    <property type="molecule type" value="Genomic_DNA"/>
</dbReference>
<keyword evidence="1" id="KW-0472">Membrane</keyword>
<reference evidence="3" key="1">
    <citation type="journal article" date="2023" name="Access Microbiol">
        <title>De-novo genome assembly for Akanthomyces muscarius, a biocontrol agent of insect agricultural pests.</title>
        <authorList>
            <person name="Erdos Z."/>
            <person name="Studholme D.J."/>
            <person name="Raymond B."/>
            <person name="Sharma M."/>
        </authorList>
    </citation>
    <scope>NUCLEOTIDE SEQUENCE</scope>
    <source>
        <strain evidence="3">Ve6</strain>
    </source>
</reference>
<keyword evidence="4" id="KW-1185">Reference proteome</keyword>
<comment type="caution">
    <text evidence="3">The sequence shown here is derived from an EMBL/GenBank/DDBJ whole genome shotgun (WGS) entry which is preliminary data.</text>
</comment>
<accession>A0A9W8QHV6</accession>
<dbReference type="KEGG" id="amus:LMH87_000951"/>
<evidence type="ECO:0000313" key="3">
    <source>
        <dbReference type="EMBL" id="KAJ4155717.1"/>
    </source>
</evidence>
<sequence>MLAMISRLGMLGLVVLALGLEVTGAVLLCYGQRILQQTKSTVTIIAGLGVQTFSLVLMFGMKESPRIASC</sequence>